<dbReference type="PANTHER" id="PTHR28075">
    <property type="entry name" value="CHROMOSOME 16, WHOLE GENOME SHOTGUN SEQUENCE"/>
    <property type="match status" value="1"/>
</dbReference>
<dbReference type="PANTHER" id="PTHR28075:SF3">
    <property type="entry name" value="DUF1748-DOMAIN-CONTAINING PROTEIN"/>
    <property type="match status" value="1"/>
</dbReference>
<gene>
    <name evidence="1" type="ORF">CcaverHIS019_0601360</name>
</gene>
<name>A0AA48QXS7_9TREE</name>
<evidence type="ECO:0000313" key="2">
    <source>
        <dbReference type="Proteomes" id="UP001233271"/>
    </source>
</evidence>
<sequence>MLGRLFHFGFDAIAISAVLAGVKKTTGFAPDTTQIPESSVRSIADGYLSAGETVFNLVIGQAVTSSYFKKTE</sequence>
<dbReference type="EMBL" id="AP028217">
    <property type="protein sequence ID" value="BEI93677.1"/>
    <property type="molecule type" value="Genomic_DNA"/>
</dbReference>
<dbReference type="InterPro" id="IPR013726">
    <property type="entry name" value="Mitofissin"/>
</dbReference>
<dbReference type="Pfam" id="PF08520">
    <property type="entry name" value="Mitofissin"/>
    <property type="match status" value="1"/>
</dbReference>
<organism evidence="1 2">
    <name type="scientific">Cutaneotrichosporon cavernicola</name>
    <dbReference type="NCBI Taxonomy" id="279322"/>
    <lineage>
        <taxon>Eukaryota</taxon>
        <taxon>Fungi</taxon>
        <taxon>Dikarya</taxon>
        <taxon>Basidiomycota</taxon>
        <taxon>Agaricomycotina</taxon>
        <taxon>Tremellomycetes</taxon>
        <taxon>Trichosporonales</taxon>
        <taxon>Trichosporonaceae</taxon>
        <taxon>Cutaneotrichosporon</taxon>
    </lineage>
</organism>
<dbReference type="Proteomes" id="UP001233271">
    <property type="component" value="Chromosome 6"/>
</dbReference>
<dbReference type="GeneID" id="85497547"/>
<reference evidence="1" key="1">
    <citation type="journal article" date="2023" name="BMC Genomics">
        <title>Chromosome-level genome assemblies of Cutaneotrichosporon spp. (Trichosporonales, Basidiomycota) reveal imbalanced evolution between nucleotide sequences and chromosome synteny.</title>
        <authorList>
            <person name="Kobayashi Y."/>
            <person name="Kayamori A."/>
            <person name="Aoki K."/>
            <person name="Shiwa Y."/>
            <person name="Matsutani M."/>
            <person name="Fujita N."/>
            <person name="Sugita T."/>
            <person name="Iwasaki W."/>
            <person name="Tanaka N."/>
            <person name="Takashima M."/>
        </authorList>
    </citation>
    <scope>NUCLEOTIDE SEQUENCE</scope>
    <source>
        <strain evidence="1">HIS019</strain>
    </source>
</reference>
<dbReference type="KEGG" id="ccac:CcaHIS019_0601360"/>
<accession>A0AA48QXS7</accession>
<evidence type="ECO:0008006" key="3">
    <source>
        <dbReference type="Google" id="ProtNLM"/>
    </source>
</evidence>
<protein>
    <recommendedName>
        <fullName evidence="3">DUF1748-domain-containing protein</fullName>
    </recommendedName>
</protein>
<proteinExistence type="predicted"/>
<dbReference type="AlphaFoldDB" id="A0AA48QXS7"/>
<dbReference type="GO" id="GO:0005737">
    <property type="term" value="C:cytoplasm"/>
    <property type="evidence" value="ECO:0007669"/>
    <property type="project" value="TreeGrafter"/>
</dbReference>
<dbReference type="RefSeq" id="XP_060458942.1">
    <property type="nucleotide sequence ID" value="XM_060602560.1"/>
</dbReference>
<evidence type="ECO:0000313" key="1">
    <source>
        <dbReference type="EMBL" id="BEI93677.1"/>
    </source>
</evidence>
<keyword evidence="2" id="KW-1185">Reference proteome</keyword>